<dbReference type="PRINTS" id="PR00344">
    <property type="entry name" value="BCTRLSENSOR"/>
</dbReference>
<comment type="catalytic activity">
    <reaction evidence="1">
        <text>ATP + protein L-histidine = ADP + protein N-phospho-L-histidine.</text>
        <dbReference type="EC" id="2.7.13.3"/>
    </reaction>
</comment>
<dbReference type="InterPro" id="IPR004358">
    <property type="entry name" value="Sig_transdc_His_kin-like_C"/>
</dbReference>
<dbReference type="Pfam" id="PF02518">
    <property type="entry name" value="HATPase_c"/>
    <property type="match status" value="1"/>
</dbReference>
<evidence type="ECO:0000256" key="3">
    <source>
        <dbReference type="ARBA" id="ARBA00022553"/>
    </source>
</evidence>
<feature type="domain" description="Histidine kinase" evidence="5">
    <location>
        <begin position="216"/>
        <end position="436"/>
    </location>
</feature>
<dbReference type="Gene3D" id="1.10.287.130">
    <property type="match status" value="1"/>
</dbReference>
<keyword evidence="7" id="KW-1185">Reference proteome</keyword>
<organism evidence="6 7">
    <name type="scientific">Archangium minus</name>
    <dbReference type="NCBI Taxonomy" id="83450"/>
    <lineage>
        <taxon>Bacteria</taxon>
        <taxon>Pseudomonadati</taxon>
        <taxon>Myxococcota</taxon>
        <taxon>Myxococcia</taxon>
        <taxon>Myxococcales</taxon>
        <taxon>Cystobacterineae</taxon>
        <taxon>Archangiaceae</taxon>
        <taxon>Archangium</taxon>
    </lineage>
</organism>
<proteinExistence type="predicted"/>
<evidence type="ECO:0000313" key="7">
    <source>
        <dbReference type="Proteomes" id="UP001611383"/>
    </source>
</evidence>
<dbReference type="InterPro" id="IPR005467">
    <property type="entry name" value="His_kinase_dom"/>
</dbReference>
<dbReference type="EMBL" id="CP043494">
    <property type="protein sequence ID" value="WNG46099.1"/>
    <property type="molecule type" value="Genomic_DNA"/>
</dbReference>
<keyword evidence="4" id="KW-0812">Transmembrane</keyword>
<name>A0ABY9WSE1_9BACT</name>
<feature type="transmembrane region" description="Helical" evidence="4">
    <location>
        <begin position="147"/>
        <end position="166"/>
    </location>
</feature>
<dbReference type="EC" id="2.7.13.3" evidence="2"/>
<dbReference type="Gene3D" id="3.30.565.10">
    <property type="entry name" value="Histidine kinase-like ATPase, C-terminal domain"/>
    <property type="match status" value="1"/>
</dbReference>
<dbReference type="InterPro" id="IPR003594">
    <property type="entry name" value="HATPase_dom"/>
</dbReference>
<dbReference type="CDD" id="cd00082">
    <property type="entry name" value="HisKA"/>
    <property type="match status" value="1"/>
</dbReference>
<dbReference type="SMART" id="SM00387">
    <property type="entry name" value="HATPase_c"/>
    <property type="match status" value="1"/>
</dbReference>
<dbReference type="PANTHER" id="PTHR43065:SF50">
    <property type="entry name" value="HISTIDINE KINASE"/>
    <property type="match status" value="1"/>
</dbReference>
<accession>A0ABY9WSE1</accession>
<dbReference type="PROSITE" id="PS50109">
    <property type="entry name" value="HIS_KIN"/>
    <property type="match status" value="1"/>
</dbReference>
<reference evidence="6 7" key="1">
    <citation type="submission" date="2019-08" db="EMBL/GenBank/DDBJ databases">
        <title>Archangium and Cystobacter genomes.</title>
        <authorList>
            <person name="Chen I.-C.K."/>
            <person name="Wielgoss S."/>
        </authorList>
    </citation>
    <scope>NUCLEOTIDE SEQUENCE [LARGE SCALE GENOMIC DNA]</scope>
    <source>
        <strain evidence="6 7">Cbm 6</strain>
    </source>
</reference>
<evidence type="ECO:0000313" key="6">
    <source>
        <dbReference type="EMBL" id="WNG46099.1"/>
    </source>
</evidence>
<dbReference type="Proteomes" id="UP001611383">
    <property type="component" value="Chromosome"/>
</dbReference>
<dbReference type="SUPFAM" id="SSF55874">
    <property type="entry name" value="ATPase domain of HSP90 chaperone/DNA topoisomerase II/histidine kinase"/>
    <property type="match status" value="1"/>
</dbReference>
<sequence>MARERHVRLPLLDKVSTTPGRKSLVFAAVLPLLTLLDVFTLPSLRLDAFLARASWAVELVALALLFEHASEKQRRLLILGHCALGSFFYLALVYTTGGLESPYVHLVPTLPLLTAFTYPEESGSAVACGIGCALVIMAQVPMGTASFAQAAGWLSILGSATFFGVFGSNQFRKAAAAQNESRLERARRETLEKLARAELKRTQSERLATVGRLAASVMHEINNPLAFVRANIHFVETEVLAQPLSAELRQELEEVFAETRAGMERIQQIVTDLKGFSHSMDAEEARVCSLGEVVQDAARLASIRLKSVGTLKVEVPAELPQVFITPRRLAQVLLNLLVNASDALEEARVPQGEVRVRGEVLGKRVVLLVEDNGPGFPPQVLPRLFESFFTTKGPEKGTGLGLSISRELVERFGGSLIAENRPEGGARLRIELPIHEPGHEPRKSGA</sequence>
<evidence type="ECO:0000256" key="2">
    <source>
        <dbReference type="ARBA" id="ARBA00012438"/>
    </source>
</evidence>
<feature type="transmembrane region" description="Helical" evidence="4">
    <location>
        <begin position="49"/>
        <end position="66"/>
    </location>
</feature>
<keyword evidence="3" id="KW-0597">Phosphoprotein</keyword>
<keyword evidence="4" id="KW-0472">Membrane</keyword>
<feature type="transmembrane region" description="Helical" evidence="4">
    <location>
        <begin position="78"/>
        <end position="97"/>
    </location>
</feature>
<gene>
    <name evidence="6" type="ORF">F0U60_19760</name>
</gene>
<dbReference type="PANTHER" id="PTHR43065">
    <property type="entry name" value="SENSOR HISTIDINE KINASE"/>
    <property type="match status" value="1"/>
</dbReference>
<keyword evidence="4" id="KW-1133">Transmembrane helix</keyword>
<dbReference type="InterPro" id="IPR036890">
    <property type="entry name" value="HATPase_C_sf"/>
</dbReference>
<dbReference type="InterPro" id="IPR003661">
    <property type="entry name" value="HisK_dim/P_dom"/>
</dbReference>
<evidence type="ECO:0000256" key="1">
    <source>
        <dbReference type="ARBA" id="ARBA00000085"/>
    </source>
</evidence>
<protein>
    <recommendedName>
        <fullName evidence="2">histidine kinase</fullName>
        <ecNumber evidence="2">2.7.13.3</ecNumber>
    </recommendedName>
</protein>
<keyword evidence="6" id="KW-0418">Kinase</keyword>
<dbReference type="Pfam" id="PF00512">
    <property type="entry name" value="HisKA"/>
    <property type="match status" value="1"/>
</dbReference>
<dbReference type="GO" id="GO:0016301">
    <property type="term" value="F:kinase activity"/>
    <property type="evidence" value="ECO:0007669"/>
    <property type="project" value="UniProtKB-KW"/>
</dbReference>
<dbReference type="InterPro" id="IPR036097">
    <property type="entry name" value="HisK_dim/P_sf"/>
</dbReference>
<dbReference type="SMART" id="SM00388">
    <property type="entry name" value="HisKA"/>
    <property type="match status" value="1"/>
</dbReference>
<dbReference type="SUPFAM" id="SSF47384">
    <property type="entry name" value="Homodimeric domain of signal transducing histidine kinase"/>
    <property type="match status" value="1"/>
</dbReference>
<evidence type="ECO:0000259" key="5">
    <source>
        <dbReference type="PROSITE" id="PS50109"/>
    </source>
</evidence>
<keyword evidence="6" id="KW-0808">Transferase</keyword>
<feature type="transmembrane region" description="Helical" evidence="4">
    <location>
        <begin position="24"/>
        <end position="43"/>
    </location>
</feature>
<evidence type="ECO:0000256" key="4">
    <source>
        <dbReference type="SAM" id="Phobius"/>
    </source>
</evidence>